<keyword evidence="3" id="KW-1185">Reference proteome</keyword>
<dbReference type="SUPFAM" id="SSF53474">
    <property type="entry name" value="alpha/beta-Hydrolases"/>
    <property type="match status" value="1"/>
</dbReference>
<evidence type="ECO:0000313" key="1">
    <source>
        <dbReference type="EMBL" id="AWZ38820.1"/>
    </source>
</evidence>
<dbReference type="GO" id="GO:0006629">
    <property type="term" value="P:lipid metabolic process"/>
    <property type="evidence" value="ECO:0007669"/>
    <property type="project" value="InterPro"/>
</dbReference>
<dbReference type="Gene3D" id="3.40.50.1820">
    <property type="entry name" value="alpha/beta hydrolase"/>
    <property type="match status" value="1"/>
</dbReference>
<dbReference type="Pfam" id="PF26363">
    <property type="entry name" value="Phospholipase-like"/>
    <property type="match status" value="1"/>
</dbReference>
<accession>A0AAD0L372</accession>
<organism evidence="1 4">
    <name type="scientific">Ligilactobacillus murinus</name>
    <dbReference type="NCBI Taxonomy" id="1622"/>
    <lineage>
        <taxon>Bacteria</taxon>
        <taxon>Bacillati</taxon>
        <taxon>Bacillota</taxon>
        <taxon>Bacilli</taxon>
        <taxon>Lactobacillales</taxon>
        <taxon>Lactobacillaceae</taxon>
        <taxon>Ligilactobacillus</taxon>
    </lineage>
</organism>
<dbReference type="Proteomes" id="UP000250153">
    <property type="component" value="Chromosome"/>
</dbReference>
<dbReference type="InterPro" id="IPR029058">
    <property type="entry name" value="AB_hydrolase_fold"/>
</dbReference>
<sequence length="463" mass="51862">MMKDTEVIPDINDYNLLSKKVYDVDPLKGAEYSKNQKLHGTNYKILDISRNGTYGNKKQYGVPNHMQAMTVAPVKNGVVDYSQLTIAYAGTNPEDKVDLVTDVIDVADVDGTLSQTKNLVELFEPPVSQFDTALGYANYIQKRYPKAKITVTGHSLGGSLALTVGAKKHLKTVTFNAPVPKDKLSKKDKQYILDNPTKITSYLNVDDLIGNYNNSYTLFGGLFKGDFQHYYKNGTGMGDIDLEKTLRSLSQGKLVLKNGQTIPVSKEKLEKLINENHNVANWFDEKGQLRYSHHKVVVSKTQATFETKVSKADTALAERLAKIRGLRKKYGHKYSVKGGKIKLDAALAYALKAAIKEHGQSGIEVLEQTQKQIEAKLEANWNETLQMARQIGTDLTEEEILEVLHFAGADKESLYTKPVEKLNEQLKPLKQLKEELADFDRAFDKRIKQRIADDQELAGEFGL</sequence>
<evidence type="ECO:0008006" key="5">
    <source>
        <dbReference type="Google" id="ProtNLM"/>
    </source>
</evidence>
<dbReference type="Proteomes" id="UP000250143">
    <property type="component" value="Chromosome"/>
</dbReference>
<reference evidence="3 4" key="1">
    <citation type="submission" date="2017-09" db="EMBL/GenBank/DDBJ databases">
        <title>Predominant Lactobacillus spp. isolated from feces of mice subjected to short-term calorie restriction.</title>
        <authorList>
            <person name="Zhang C."/>
            <person name="Zhao L."/>
            <person name="Pan F."/>
        </authorList>
    </citation>
    <scope>NUCLEOTIDE SEQUENCE [LARGE SCALE GENOMIC DNA]</scope>
    <source>
        <strain evidence="2 3">CR141</strain>
        <strain evidence="1 4">CR147</strain>
    </source>
</reference>
<dbReference type="EMBL" id="CP023565">
    <property type="protein sequence ID" value="AWZ38820.1"/>
    <property type="molecule type" value="Genomic_DNA"/>
</dbReference>
<evidence type="ECO:0000313" key="3">
    <source>
        <dbReference type="Proteomes" id="UP000250143"/>
    </source>
</evidence>
<dbReference type="GeneID" id="48467043"/>
<proteinExistence type="predicted"/>
<dbReference type="AlphaFoldDB" id="A0AAD0L372"/>
<evidence type="ECO:0000313" key="2">
    <source>
        <dbReference type="EMBL" id="AWZ39791.1"/>
    </source>
</evidence>
<gene>
    <name evidence="2" type="ORF">CPQ89_01455</name>
    <name evidence="1" type="ORF">CPS94_07790</name>
</gene>
<dbReference type="KEGG" id="lmur:CPS94_07790"/>
<dbReference type="RefSeq" id="WP_112193486.1">
    <property type="nucleotide sequence ID" value="NZ_CP023565.1"/>
</dbReference>
<evidence type="ECO:0000313" key="4">
    <source>
        <dbReference type="Proteomes" id="UP000250153"/>
    </source>
</evidence>
<name>A0AAD0L372_9LACO</name>
<dbReference type="EMBL" id="CP023566">
    <property type="protein sequence ID" value="AWZ39791.1"/>
    <property type="molecule type" value="Genomic_DNA"/>
</dbReference>
<protein>
    <recommendedName>
        <fullName evidence="5">Fungal lipase-like domain-containing protein</fullName>
    </recommendedName>
</protein>